<sequence>YYFTLPSYYVLVMRSFVTLEGIAFAADPDFNMYTTSSPFALRRLLLPRTKTGKELLEQTLIERKETGPRLRLLSLLQGRLMYGKRSSKQNASGTARLLGIQPSARVRGV</sequence>
<gene>
    <name evidence="2" type="ORF">SNAT2548_LOCUS33276</name>
</gene>
<proteinExistence type="inferred from homology"/>
<evidence type="ECO:0000313" key="3">
    <source>
        <dbReference type="Proteomes" id="UP000604046"/>
    </source>
</evidence>
<accession>A0A812UUA2</accession>
<dbReference type="InterPro" id="IPR050154">
    <property type="entry name" value="UbiB_kinase"/>
</dbReference>
<keyword evidence="3" id="KW-1185">Reference proteome</keyword>
<dbReference type="PANTHER" id="PTHR10566:SF113">
    <property type="entry name" value="PROTEIN ACTIVITY OF BC1 COMPLEX KINASE 7, CHLOROPLASTIC"/>
    <property type="match status" value="1"/>
</dbReference>
<reference evidence="2" key="1">
    <citation type="submission" date="2021-02" db="EMBL/GenBank/DDBJ databases">
        <authorList>
            <person name="Dougan E. K."/>
            <person name="Rhodes N."/>
            <person name="Thang M."/>
            <person name="Chan C."/>
        </authorList>
    </citation>
    <scope>NUCLEOTIDE SEQUENCE</scope>
</reference>
<feature type="non-terminal residue" evidence="2">
    <location>
        <position position="1"/>
    </location>
</feature>
<organism evidence="2 3">
    <name type="scientific">Symbiodinium natans</name>
    <dbReference type="NCBI Taxonomy" id="878477"/>
    <lineage>
        <taxon>Eukaryota</taxon>
        <taxon>Sar</taxon>
        <taxon>Alveolata</taxon>
        <taxon>Dinophyceae</taxon>
        <taxon>Suessiales</taxon>
        <taxon>Symbiodiniaceae</taxon>
        <taxon>Symbiodinium</taxon>
    </lineage>
</organism>
<name>A0A812UUA2_9DINO</name>
<dbReference type="AlphaFoldDB" id="A0A812UUA2"/>
<comment type="similarity">
    <text evidence="1">Belongs to the protein kinase superfamily. ADCK protein kinase family.</text>
</comment>
<evidence type="ECO:0000313" key="2">
    <source>
        <dbReference type="EMBL" id="CAE7583365.1"/>
    </source>
</evidence>
<comment type="caution">
    <text evidence="2">The sequence shown here is derived from an EMBL/GenBank/DDBJ whole genome shotgun (WGS) entry which is preliminary data.</text>
</comment>
<dbReference type="EMBL" id="CAJNDS010002748">
    <property type="protein sequence ID" value="CAE7583365.1"/>
    <property type="molecule type" value="Genomic_DNA"/>
</dbReference>
<evidence type="ECO:0000256" key="1">
    <source>
        <dbReference type="ARBA" id="ARBA00009670"/>
    </source>
</evidence>
<dbReference type="OrthoDB" id="427480at2759"/>
<dbReference type="PANTHER" id="PTHR10566">
    <property type="entry name" value="CHAPERONE-ACTIVITY OF BC1 COMPLEX CABC1 -RELATED"/>
    <property type="match status" value="1"/>
</dbReference>
<protein>
    <submittedName>
        <fullName evidence="2">Uncharacterized protein</fullName>
    </submittedName>
</protein>
<dbReference type="Proteomes" id="UP000604046">
    <property type="component" value="Unassembled WGS sequence"/>
</dbReference>